<evidence type="ECO:0000313" key="2">
    <source>
        <dbReference type="EMBL" id="KIM75948.1"/>
    </source>
</evidence>
<keyword evidence="1" id="KW-1133">Transmembrane helix</keyword>
<evidence type="ECO:0000313" key="3">
    <source>
        <dbReference type="Proteomes" id="UP000054166"/>
    </source>
</evidence>
<accession>A0A0C3APV3</accession>
<protein>
    <submittedName>
        <fullName evidence="2">Uncharacterized protein</fullName>
    </submittedName>
</protein>
<organism evidence="2 3">
    <name type="scientific">Piloderma croceum (strain F 1598)</name>
    <dbReference type="NCBI Taxonomy" id="765440"/>
    <lineage>
        <taxon>Eukaryota</taxon>
        <taxon>Fungi</taxon>
        <taxon>Dikarya</taxon>
        <taxon>Basidiomycota</taxon>
        <taxon>Agaricomycotina</taxon>
        <taxon>Agaricomycetes</taxon>
        <taxon>Agaricomycetidae</taxon>
        <taxon>Atheliales</taxon>
        <taxon>Atheliaceae</taxon>
        <taxon>Piloderma</taxon>
    </lineage>
</organism>
<dbReference type="Proteomes" id="UP000054166">
    <property type="component" value="Unassembled WGS sequence"/>
</dbReference>
<dbReference type="InParanoid" id="A0A0C3APV3"/>
<feature type="transmembrane region" description="Helical" evidence="1">
    <location>
        <begin position="91"/>
        <end position="112"/>
    </location>
</feature>
<feature type="transmembrane region" description="Helical" evidence="1">
    <location>
        <begin position="58"/>
        <end position="79"/>
    </location>
</feature>
<name>A0A0C3APV3_PILCF</name>
<feature type="transmembrane region" description="Helical" evidence="1">
    <location>
        <begin position="27"/>
        <end position="46"/>
    </location>
</feature>
<gene>
    <name evidence="2" type="ORF">PILCRDRAFT_826785</name>
</gene>
<reference evidence="3" key="2">
    <citation type="submission" date="2015-01" db="EMBL/GenBank/DDBJ databases">
        <title>Evolutionary Origins and Diversification of the Mycorrhizal Mutualists.</title>
        <authorList>
            <consortium name="DOE Joint Genome Institute"/>
            <consortium name="Mycorrhizal Genomics Consortium"/>
            <person name="Kohler A."/>
            <person name="Kuo A."/>
            <person name="Nagy L.G."/>
            <person name="Floudas D."/>
            <person name="Copeland A."/>
            <person name="Barry K.W."/>
            <person name="Cichocki N."/>
            <person name="Veneault-Fourrey C."/>
            <person name="LaButti K."/>
            <person name="Lindquist E.A."/>
            <person name="Lipzen A."/>
            <person name="Lundell T."/>
            <person name="Morin E."/>
            <person name="Murat C."/>
            <person name="Riley R."/>
            <person name="Ohm R."/>
            <person name="Sun H."/>
            <person name="Tunlid A."/>
            <person name="Henrissat B."/>
            <person name="Grigoriev I.V."/>
            <person name="Hibbett D.S."/>
            <person name="Martin F."/>
        </authorList>
    </citation>
    <scope>NUCLEOTIDE SEQUENCE [LARGE SCALE GENOMIC DNA]</scope>
    <source>
        <strain evidence="3">F 1598</strain>
    </source>
</reference>
<proteinExistence type="predicted"/>
<sequence>MMNVILHIASYATPAALLTVGLAPTLLPTVIKALPVVLSGLFSALIPHFHPAPNHDDLFTFFHWIIWSLSCYWLILLPFTDVFVLFDNPSWTIIFLTLPTLTFLGAIFRCIIGHDDNDLGIFGKLVRAFGKLVCGIDCVSLGFRDFAKSVHKGAMDGLSQCSCSDAGDGDEVSTASPPCYTVACANKTSACNYRKLDIIV</sequence>
<dbReference type="AlphaFoldDB" id="A0A0C3APV3"/>
<keyword evidence="1" id="KW-0472">Membrane</keyword>
<evidence type="ECO:0000256" key="1">
    <source>
        <dbReference type="SAM" id="Phobius"/>
    </source>
</evidence>
<dbReference type="HOGENOM" id="CLU_1482549_0_0_1"/>
<keyword evidence="1" id="KW-0812">Transmembrane</keyword>
<keyword evidence="3" id="KW-1185">Reference proteome</keyword>
<dbReference type="EMBL" id="KN833040">
    <property type="protein sequence ID" value="KIM75948.1"/>
    <property type="molecule type" value="Genomic_DNA"/>
</dbReference>
<reference evidence="2 3" key="1">
    <citation type="submission" date="2014-04" db="EMBL/GenBank/DDBJ databases">
        <authorList>
            <consortium name="DOE Joint Genome Institute"/>
            <person name="Kuo A."/>
            <person name="Tarkka M."/>
            <person name="Buscot F."/>
            <person name="Kohler A."/>
            <person name="Nagy L.G."/>
            <person name="Floudas D."/>
            <person name="Copeland A."/>
            <person name="Barry K.W."/>
            <person name="Cichocki N."/>
            <person name="Veneault-Fourrey C."/>
            <person name="LaButti K."/>
            <person name="Lindquist E.A."/>
            <person name="Lipzen A."/>
            <person name="Lundell T."/>
            <person name="Morin E."/>
            <person name="Murat C."/>
            <person name="Sun H."/>
            <person name="Tunlid A."/>
            <person name="Henrissat B."/>
            <person name="Grigoriev I.V."/>
            <person name="Hibbett D.S."/>
            <person name="Martin F."/>
            <person name="Nordberg H.P."/>
            <person name="Cantor M.N."/>
            <person name="Hua S.X."/>
        </authorList>
    </citation>
    <scope>NUCLEOTIDE SEQUENCE [LARGE SCALE GENOMIC DNA]</scope>
    <source>
        <strain evidence="2 3">F 1598</strain>
    </source>
</reference>